<dbReference type="SUPFAM" id="SSF63411">
    <property type="entry name" value="LuxS/MPP-like metallohydrolase"/>
    <property type="match status" value="4"/>
</dbReference>
<dbReference type="Pfam" id="PF22516">
    <property type="entry name" value="PreP_C"/>
    <property type="match status" value="1"/>
</dbReference>
<feature type="domain" description="Peptidase M16C associated" evidence="1">
    <location>
        <begin position="462"/>
        <end position="712"/>
    </location>
</feature>
<evidence type="ECO:0000259" key="1">
    <source>
        <dbReference type="SMART" id="SM01264"/>
    </source>
</evidence>
<evidence type="ECO:0000313" key="2">
    <source>
        <dbReference type="EMBL" id="MEY7999777.1"/>
    </source>
</evidence>
<dbReference type="PANTHER" id="PTHR43016:SF13">
    <property type="entry name" value="PRESEQUENCE PROTEASE, MITOCHONDRIAL"/>
    <property type="match status" value="1"/>
</dbReference>
<keyword evidence="3" id="KW-1185">Reference proteome</keyword>
<dbReference type="Pfam" id="PF05193">
    <property type="entry name" value="Peptidase_M16_C"/>
    <property type="match status" value="1"/>
</dbReference>
<organism evidence="2 3">
    <name type="scientific">Clostridium moutaii</name>
    <dbReference type="NCBI Taxonomy" id="3240932"/>
    <lineage>
        <taxon>Bacteria</taxon>
        <taxon>Bacillati</taxon>
        <taxon>Bacillota</taxon>
        <taxon>Clostridia</taxon>
        <taxon>Eubacteriales</taxon>
        <taxon>Clostridiaceae</taxon>
        <taxon>Clostridium</taxon>
    </lineage>
</organism>
<protein>
    <submittedName>
        <fullName evidence="2">Insulinase family protein</fullName>
    </submittedName>
</protein>
<dbReference type="Pfam" id="PF08367">
    <property type="entry name" value="M16C_assoc"/>
    <property type="match status" value="1"/>
</dbReference>
<dbReference type="InterPro" id="IPR011765">
    <property type="entry name" value="Pept_M16_N"/>
</dbReference>
<sequence length="973" mass="112726">MHVGEMYSGFKLLEQKKLEEINSVGMLFHHEKSGARLFFLKNEDDNKVFSISFRTPPDDSRGVPHILEHSVLCGSKKFPVKEPFVELVKGSLNTFLNAMTFPDKTMYPVASVNDKDFVNLMDVYLDAVFQPNIYKYPEIMMQEGWHYELNSKEDDMTYKGVVYNEMKGAFSSPESILFRKMLESLYPDTQYGVESGGDPDVIPQLTQQQFLDFHSRYYHPSNSYIYLYGDMDIQEKLKFLDSEYLSHFTKREVNSAILTQKPFDKQREMIIEYPISSAEKEKDKTFLSMNYSIGTAVDNELYLAFDILEHLLLETPSSPLKKALIDAGIGKDVFGVFESGMLQPMFGIVVKGSNEKEKNRFEEIVEKTLENIITKGIDKKLMEASINIKEFQLREADYKGYPKGLIYGMKCMDSWLYDEEPWNHLTYESVLDKIKSQLDNKYFENLIDKYILKNKHSSMLIVKPKKELEEKKDALLKEKLKAFKNSLSDDEIEKIIQDTLKLKKRQITQDSKEDLMKIPLLSIEDIEPDAKKLQLTKKKIGEMEVLFYPVFTNGIYYINLYFNTEGVKEKLIPYISILSTVLGKISTENYYYEDLAKEINIYTGGINYSSQPFAKNGDSREFYPKFIVSSKVLVNNLGKLISILNDVINHTKFDEKKRLKEVIEETKSRIEMTIFEKGHVVVANHVSSYFSPMSKYEDMLGGLEFYKFISDLENNFENKAEEISENLKEVSKEIFNKNNLILNITCDEADYDNFESNIDGLLSGLKDNKAPKIPYEFDLEAKNEGLMTSSKIQYVAKAYNYIELGYSYSGSLQVLRSIANYEYLWNQVRVQGGAYGSFASFQRNGNMFFTSYRDPNLKHTIEVYDRAGEFFKNFSADNRQMNKYIIGTISDLDSPLSPSMKGERAVENYIRHVTYEDLQKERKEILNTKVEDIKRFSELISSAMDKNNICVLGNEQKIKENKNIFKSLVNLFE</sequence>
<gene>
    <name evidence="2" type="ORF">AB8U03_06140</name>
</gene>
<dbReference type="PANTHER" id="PTHR43016">
    <property type="entry name" value="PRESEQUENCE PROTEASE"/>
    <property type="match status" value="1"/>
</dbReference>
<dbReference type="Proteomes" id="UP001564657">
    <property type="component" value="Unassembled WGS sequence"/>
</dbReference>
<dbReference type="RefSeq" id="WP_369703664.1">
    <property type="nucleotide sequence ID" value="NZ_JBGEWD010000004.1"/>
</dbReference>
<evidence type="ECO:0000313" key="3">
    <source>
        <dbReference type="Proteomes" id="UP001564657"/>
    </source>
</evidence>
<dbReference type="InterPro" id="IPR013578">
    <property type="entry name" value="Peptidase_M16C_assoc"/>
</dbReference>
<dbReference type="InterPro" id="IPR007863">
    <property type="entry name" value="Peptidase_M16_C"/>
</dbReference>
<proteinExistence type="predicted"/>
<comment type="caution">
    <text evidence="2">The sequence shown here is derived from an EMBL/GenBank/DDBJ whole genome shotgun (WGS) entry which is preliminary data.</text>
</comment>
<name>A0ABV4BLW5_9CLOT</name>
<dbReference type="EMBL" id="JBGEWD010000004">
    <property type="protein sequence ID" value="MEY7999777.1"/>
    <property type="molecule type" value="Genomic_DNA"/>
</dbReference>
<accession>A0ABV4BLW5</accession>
<dbReference type="Pfam" id="PF00675">
    <property type="entry name" value="Peptidase_M16"/>
    <property type="match status" value="1"/>
</dbReference>
<dbReference type="Gene3D" id="3.30.830.10">
    <property type="entry name" value="Metalloenzyme, LuxS/M16 peptidase-like"/>
    <property type="match status" value="4"/>
</dbReference>
<dbReference type="InterPro" id="IPR011249">
    <property type="entry name" value="Metalloenz_LuxS/M16"/>
</dbReference>
<dbReference type="InterPro" id="IPR055130">
    <property type="entry name" value="PreP_C"/>
</dbReference>
<reference evidence="2 3" key="1">
    <citation type="submission" date="2024-08" db="EMBL/GenBank/DDBJ databases">
        <title>Clostridium lapicellarii sp. nov., and Clostridium renhuaiense sp. nov., two species isolated from the mud in a fermentation cellar used for producing sauce-flavour Chinese liquors.</title>
        <authorList>
            <person name="Yang F."/>
            <person name="Wang H."/>
            <person name="Chen L.Q."/>
            <person name="Zhou N."/>
            <person name="Lu J.J."/>
            <person name="Pu X.X."/>
            <person name="Wan B."/>
            <person name="Wang L."/>
            <person name="Liu S.J."/>
        </authorList>
    </citation>
    <scope>NUCLEOTIDE SEQUENCE [LARGE SCALE GENOMIC DNA]</scope>
    <source>
        <strain evidence="2 3">MT-5</strain>
    </source>
</reference>
<dbReference type="SMART" id="SM01264">
    <property type="entry name" value="M16C_associated"/>
    <property type="match status" value="1"/>
</dbReference>